<gene>
    <name evidence="1" type="ORF">KIN34_01530</name>
</gene>
<sequence length="176" mass="19652">MNSDEHLVVDSQVVHYHYQEDLGQAPPGSGSAVDFFAAVRSSRAAVYLDSDGHVLEEWSRNVSDEWFDGWFTELASTVNVREIDAPTQAQLFKRLSNVCGFPKSENRWLVRVAVSAASEASPCTLVTEDMDFREPSQKGCSPAVRNRYLSSSKEGSVTAELWKHWVEVISLKLALE</sequence>
<keyword evidence="2" id="KW-1185">Reference proteome</keyword>
<protein>
    <submittedName>
        <fullName evidence="1">Uncharacterized protein</fullName>
    </submittedName>
</protein>
<organism evidence="1 2">
    <name type="scientific">Cellulomonas fulva</name>
    <dbReference type="NCBI Taxonomy" id="2835530"/>
    <lineage>
        <taxon>Bacteria</taxon>
        <taxon>Bacillati</taxon>
        <taxon>Actinomycetota</taxon>
        <taxon>Actinomycetes</taxon>
        <taxon>Micrococcales</taxon>
        <taxon>Cellulomonadaceae</taxon>
        <taxon>Cellulomonas</taxon>
    </lineage>
</organism>
<comment type="caution">
    <text evidence="1">The sequence shown here is derived from an EMBL/GenBank/DDBJ whole genome shotgun (WGS) entry which is preliminary data.</text>
</comment>
<name>A0ABS5TUZ1_9CELL</name>
<dbReference type="RefSeq" id="WP_214345953.1">
    <property type="nucleotide sequence ID" value="NZ_JAHBOH010000001.1"/>
</dbReference>
<proteinExistence type="predicted"/>
<reference evidence="1 2" key="1">
    <citation type="submission" date="2021-05" db="EMBL/GenBank/DDBJ databases">
        <title>Description of Cellulomonas sp. DKR-3 sp. nov.</title>
        <authorList>
            <person name="Dahal R.H."/>
            <person name="Chaudhary D.K."/>
        </authorList>
    </citation>
    <scope>NUCLEOTIDE SEQUENCE [LARGE SCALE GENOMIC DNA]</scope>
    <source>
        <strain evidence="1 2">DKR-3</strain>
    </source>
</reference>
<evidence type="ECO:0000313" key="1">
    <source>
        <dbReference type="EMBL" id="MBT0992972.1"/>
    </source>
</evidence>
<accession>A0ABS5TUZ1</accession>
<evidence type="ECO:0000313" key="2">
    <source>
        <dbReference type="Proteomes" id="UP000722125"/>
    </source>
</evidence>
<dbReference type="EMBL" id="JAHBOH010000001">
    <property type="protein sequence ID" value="MBT0992972.1"/>
    <property type="molecule type" value="Genomic_DNA"/>
</dbReference>
<dbReference type="Proteomes" id="UP000722125">
    <property type="component" value="Unassembled WGS sequence"/>
</dbReference>